<feature type="compositionally biased region" description="Basic and acidic residues" evidence="1">
    <location>
        <begin position="15"/>
        <end position="27"/>
    </location>
</feature>
<dbReference type="InterPro" id="IPR032675">
    <property type="entry name" value="LRR_dom_sf"/>
</dbReference>
<evidence type="ECO:0000313" key="2">
    <source>
        <dbReference type="EMBL" id="KAG5184697.1"/>
    </source>
</evidence>
<protein>
    <recommendedName>
        <fullName evidence="4">F-box domain-containing protein</fullName>
    </recommendedName>
</protein>
<evidence type="ECO:0000313" key="3">
    <source>
        <dbReference type="Proteomes" id="UP000664859"/>
    </source>
</evidence>
<gene>
    <name evidence="2" type="ORF">JKP88DRAFT_268513</name>
</gene>
<feature type="compositionally biased region" description="Basic residues" evidence="1">
    <location>
        <begin position="48"/>
        <end position="65"/>
    </location>
</feature>
<feature type="region of interest" description="Disordered" evidence="1">
    <location>
        <begin position="1"/>
        <end position="97"/>
    </location>
</feature>
<reference evidence="2" key="1">
    <citation type="submission" date="2021-02" db="EMBL/GenBank/DDBJ databases">
        <title>First Annotated Genome of the Yellow-green Alga Tribonema minus.</title>
        <authorList>
            <person name="Mahan K.M."/>
        </authorList>
    </citation>
    <scope>NUCLEOTIDE SEQUENCE</scope>
    <source>
        <strain evidence="2">UTEX B ZZ1240</strain>
    </source>
</reference>
<evidence type="ECO:0000256" key="1">
    <source>
        <dbReference type="SAM" id="MobiDB-lite"/>
    </source>
</evidence>
<feature type="compositionally biased region" description="Basic residues" evidence="1">
    <location>
        <begin position="1"/>
        <end position="14"/>
    </location>
</feature>
<dbReference type="AlphaFoldDB" id="A0A835YZJ4"/>
<feature type="compositionally biased region" description="Low complexity" evidence="1">
    <location>
        <begin position="71"/>
        <end position="80"/>
    </location>
</feature>
<dbReference type="Proteomes" id="UP000664859">
    <property type="component" value="Unassembled WGS sequence"/>
</dbReference>
<organism evidence="2 3">
    <name type="scientific">Tribonema minus</name>
    <dbReference type="NCBI Taxonomy" id="303371"/>
    <lineage>
        <taxon>Eukaryota</taxon>
        <taxon>Sar</taxon>
        <taxon>Stramenopiles</taxon>
        <taxon>Ochrophyta</taxon>
        <taxon>PX clade</taxon>
        <taxon>Xanthophyceae</taxon>
        <taxon>Tribonematales</taxon>
        <taxon>Tribonemataceae</taxon>
        <taxon>Tribonema</taxon>
    </lineage>
</organism>
<keyword evidence="3" id="KW-1185">Reference proteome</keyword>
<dbReference type="OrthoDB" id="274828at2759"/>
<accession>A0A835YZJ4</accession>
<dbReference type="Gene3D" id="3.80.10.10">
    <property type="entry name" value="Ribonuclease Inhibitor"/>
    <property type="match status" value="1"/>
</dbReference>
<proteinExistence type="predicted"/>
<dbReference type="EMBL" id="JAFCMP010000156">
    <property type="protein sequence ID" value="KAG5184697.1"/>
    <property type="molecule type" value="Genomic_DNA"/>
</dbReference>
<comment type="caution">
    <text evidence="2">The sequence shown here is derived from an EMBL/GenBank/DDBJ whole genome shotgun (WGS) entry which is preliminary data.</text>
</comment>
<evidence type="ECO:0008006" key="4">
    <source>
        <dbReference type="Google" id="ProtNLM"/>
    </source>
</evidence>
<feature type="compositionally biased region" description="Acidic residues" evidence="1">
    <location>
        <begin position="30"/>
        <end position="41"/>
    </location>
</feature>
<dbReference type="SUPFAM" id="SSF52047">
    <property type="entry name" value="RNI-like"/>
    <property type="match status" value="1"/>
</dbReference>
<name>A0A835YZJ4_9STRA</name>
<sequence length="331" mass="35924">MQGSGKKRQTKRAPKRVDRKRDTRTLGDDVPSDDSADEDYSSSDSTKGRKKVEPRKGKGAARRVASRGEIAPGSAAAAGATRSRDKRKAVGSHASLTGLPPETLLRHIILPHLSQLDKLRLHMACSATRRLLEAPEAWTELDVSLAVVGITKSLRTGRVSKLTPLPAYMRCKDVLQQKRFSNITAANLSRLMLGTASNPDLLAELFARCPKVTSLDITNATADRSPYAYGVLERFLATNAPQLQRLRITVHSGSNATPVMLLQECKQLKRLALNVLPGQQLSIPESLASAQAPCLEELEISAAISPPKQFLKCLQVSGGHREIAVTHCSTD</sequence>